<proteinExistence type="inferred from homology"/>
<evidence type="ECO:0000256" key="2">
    <source>
        <dbReference type="ARBA" id="ARBA00005417"/>
    </source>
</evidence>
<dbReference type="GO" id="GO:0005524">
    <property type="term" value="F:ATP binding"/>
    <property type="evidence" value="ECO:0007669"/>
    <property type="project" value="UniProtKB-KW"/>
</dbReference>
<dbReference type="PANTHER" id="PTHR43553:SF24">
    <property type="entry name" value="ENERGY-COUPLING FACTOR TRANSPORTER ATP-BINDING PROTEIN ECFA1"/>
    <property type="match status" value="1"/>
</dbReference>
<evidence type="ECO:0000256" key="6">
    <source>
        <dbReference type="ARBA" id="ARBA00022840"/>
    </source>
</evidence>
<evidence type="ECO:0000313" key="11">
    <source>
        <dbReference type="Proteomes" id="UP000050949"/>
    </source>
</evidence>
<dbReference type="Gene3D" id="3.40.50.300">
    <property type="entry name" value="P-loop containing nucleotide triphosphate hydrolases"/>
    <property type="match status" value="1"/>
</dbReference>
<dbReference type="Proteomes" id="UP000050949">
    <property type="component" value="Unassembled WGS sequence"/>
</dbReference>
<keyword evidence="3" id="KW-0813">Transport</keyword>
<dbReference type="InterPro" id="IPR003593">
    <property type="entry name" value="AAA+_ATPase"/>
</dbReference>
<keyword evidence="6 10" id="KW-0067">ATP-binding</keyword>
<evidence type="ECO:0000256" key="4">
    <source>
        <dbReference type="ARBA" id="ARBA00022475"/>
    </source>
</evidence>
<dbReference type="NCBIfam" id="TIGR04520">
    <property type="entry name" value="ECF_ATPase_1"/>
    <property type="match status" value="1"/>
</dbReference>
<evidence type="ECO:0000256" key="7">
    <source>
        <dbReference type="ARBA" id="ARBA00022967"/>
    </source>
</evidence>
<evidence type="ECO:0000256" key="1">
    <source>
        <dbReference type="ARBA" id="ARBA00004202"/>
    </source>
</evidence>
<keyword evidence="4" id="KW-1003">Cell membrane</keyword>
<comment type="subcellular location">
    <subcellularLocation>
        <location evidence="1">Cell membrane</location>
        <topology evidence="1">Peripheral membrane protein</topology>
    </subcellularLocation>
</comment>
<dbReference type="SUPFAM" id="SSF52540">
    <property type="entry name" value="P-loop containing nucleoside triphosphate hydrolases"/>
    <property type="match status" value="1"/>
</dbReference>
<gene>
    <name evidence="10" type="ORF">FC91_GL001405</name>
</gene>
<accession>A0A0R1X7Y7</accession>
<dbReference type="PANTHER" id="PTHR43553">
    <property type="entry name" value="HEAVY METAL TRANSPORTER"/>
    <property type="match status" value="1"/>
</dbReference>
<dbReference type="FunFam" id="3.40.50.300:FF:000224">
    <property type="entry name" value="Energy-coupling factor transporter ATP-binding protein EcfA"/>
    <property type="match status" value="1"/>
</dbReference>
<dbReference type="InterPro" id="IPR003439">
    <property type="entry name" value="ABC_transporter-like_ATP-bd"/>
</dbReference>
<evidence type="ECO:0000256" key="3">
    <source>
        <dbReference type="ARBA" id="ARBA00022448"/>
    </source>
</evidence>
<evidence type="ECO:0000313" key="10">
    <source>
        <dbReference type="EMBL" id="KRM24644.1"/>
    </source>
</evidence>
<reference evidence="10 11" key="1">
    <citation type="journal article" date="2015" name="Genome Announc.">
        <title>Expanding the biotechnology potential of lactobacilli through comparative genomics of 213 strains and associated genera.</title>
        <authorList>
            <person name="Sun Z."/>
            <person name="Harris H.M."/>
            <person name="McCann A."/>
            <person name="Guo C."/>
            <person name="Argimon S."/>
            <person name="Zhang W."/>
            <person name="Yang X."/>
            <person name="Jeffery I.B."/>
            <person name="Cooney J.C."/>
            <person name="Kagawa T.F."/>
            <person name="Liu W."/>
            <person name="Song Y."/>
            <person name="Salvetti E."/>
            <person name="Wrobel A."/>
            <person name="Rasinkangas P."/>
            <person name="Parkhill J."/>
            <person name="Rea M.C."/>
            <person name="O'Sullivan O."/>
            <person name="Ritari J."/>
            <person name="Douillard F.P."/>
            <person name="Paul Ross R."/>
            <person name="Yang R."/>
            <person name="Briner A.E."/>
            <person name="Felis G.E."/>
            <person name="de Vos W.M."/>
            <person name="Barrangou R."/>
            <person name="Klaenhammer T.R."/>
            <person name="Caufield P.W."/>
            <person name="Cui Y."/>
            <person name="Zhang H."/>
            <person name="O'Toole P.W."/>
        </authorList>
    </citation>
    <scope>NUCLEOTIDE SEQUENCE [LARGE SCALE GENOMIC DNA]</scope>
    <source>
        <strain evidence="10 11">DSM 16991</strain>
    </source>
</reference>
<dbReference type="InterPro" id="IPR027417">
    <property type="entry name" value="P-loop_NTPase"/>
</dbReference>
<dbReference type="InterPro" id="IPR015856">
    <property type="entry name" value="ABC_transpr_CbiO/EcfA_su"/>
</dbReference>
<dbReference type="InterPro" id="IPR030947">
    <property type="entry name" value="EcfA_1"/>
</dbReference>
<sequence length="294" mass="31400">MFITQQKGGVVLMAEEPPIISIDHLTVRYAEQEQPALDSISLTIPAHSWTAIIGHNGSGKSTLIKAMDGLVTADGGQMTVAGLAVTEQNIWQIRQRLGVVFQNPENQFVGATVADDVAFGLENARVPRPEMLTRVDNALAQVGMTDFADREPAHLSGGQKQRVAIAGILALAPAIIALDEATSMLDPQGRASVLQTMRDLKAKENLTILSVTHDLEEAAAADHVIVIDNGRLVASGTPPEIFAEGPALIDMGLSVPFTEQLKSDLAAGGITGLPADYLNEEEMADQLWKLYSTM</sequence>
<dbReference type="SMART" id="SM00382">
    <property type="entry name" value="AAA"/>
    <property type="match status" value="1"/>
</dbReference>
<dbReference type="GO" id="GO:0016887">
    <property type="term" value="F:ATP hydrolysis activity"/>
    <property type="evidence" value="ECO:0007669"/>
    <property type="project" value="InterPro"/>
</dbReference>
<comment type="caution">
    <text evidence="10">The sequence shown here is derived from an EMBL/GenBank/DDBJ whole genome shotgun (WGS) entry which is preliminary data.</text>
</comment>
<feature type="domain" description="ABC transporter" evidence="9">
    <location>
        <begin position="20"/>
        <end position="254"/>
    </location>
</feature>
<dbReference type="NCBIfam" id="NF010167">
    <property type="entry name" value="PRK13648.1"/>
    <property type="match status" value="1"/>
</dbReference>
<dbReference type="eggNOG" id="COG1122">
    <property type="taxonomic scope" value="Bacteria"/>
</dbReference>
<dbReference type="GO" id="GO:0042626">
    <property type="term" value="F:ATPase-coupled transmembrane transporter activity"/>
    <property type="evidence" value="ECO:0007669"/>
    <property type="project" value="TreeGrafter"/>
</dbReference>
<evidence type="ECO:0000256" key="8">
    <source>
        <dbReference type="ARBA" id="ARBA00023136"/>
    </source>
</evidence>
<dbReference type="InterPro" id="IPR050095">
    <property type="entry name" value="ECF_ABC_transporter_ATP-bd"/>
</dbReference>
<dbReference type="GO" id="GO:0043190">
    <property type="term" value="C:ATP-binding cassette (ABC) transporter complex"/>
    <property type="evidence" value="ECO:0007669"/>
    <property type="project" value="TreeGrafter"/>
</dbReference>
<dbReference type="PATRIC" id="fig|1122147.4.peg.1455"/>
<dbReference type="CDD" id="cd03225">
    <property type="entry name" value="ABC_cobalt_CbiO_domain1"/>
    <property type="match status" value="1"/>
</dbReference>
<name>A0A0R1X7Y7_9LACO</name>
<evidence type="ECO:0000256" key="5">
    <source>
        <dbReference type="ARBA" id="ARBA00022741"/>
    </source>
</evidence>
<dbReference type="PROSITE" id="PS00211">
    <property type="entry name" value="ABC_TRANSPORTER_1"/>
    <property type="match status" value="1"/>
</dbReference>
<keyword evidence="5" id="KW-0547">Nucleotide-binding</keyword>
<dbReference type="Pfam" id="PF00005">
    <property type="entry name" value="ABC_tran"/>
    <property type="match status" value="1"/>
</dbReference>
<evidence type="ECO:0000259" key="9">
    <source>
        <dbReference type="PROSITE" id="PS50893"/>
    </source>
</evidence>
<protein>
    <submittedName>
        <fullName evidence="10">ABC transporter, ATP-binding protein</fullName>
    </submittedName>
</protein>
<keyword evidence="8" id="KW-0472">Membrane</keyword>
<comment type="similarity">
    <text evidence="2">Belongs to the ABC transporter superfamily.</text>
</comment>
<dbReference type="EMBL" id="AZFW01000139">
    <property type="protein sequence ID" value="KRM24644.1"/>
    <property type="molecule type" value="Genomic_DNA"/>
</dbReference>
<dbReference type="InterPro" id="IPR017871">
    <property type="entry name" value="ABC_transporter-like_CS"/>
</dbReference>
<organism evidence="10 11">
    <name type="scientific">Schleiferilactobacillus harbinensis DSM 16991</name>
    <dbReference type="NCBI Taxonomy" id="1122147"/>
    <lineage>
        <taxon>Bacteria</taxon>
        <taxon>Bacillati</taxon>
        <taxon>Bacillota</taxon>
        <taxon>Bacilli</taxon>
        <taxon>Lactobacillales</taxon>
        <taxon>Lactobacillaceae</taxon>
        <taxon>Schleiferilactobacillus</taxon>
    </lineage>
</organism>
<keyword evidence="7" id="KW-1278">Translocase</keyword>
<dbReference type="PROSITE" id="PS50893">
    <property type="entry name" value="ABC_TRANSPORTER_2"/>
    <property type="match status" value="1"/>
</dbReference>
<dbReference type="AlphaFoldDB" id="A0A0R1X7Y7"/>